<sequence>MSLNSSLHVAGRSLEVFSAGLSVAGQNIANANTPGYVREELKINANTPFKVGQHIFGTGVYVEGIQQQIDLFLETRIHTANGDLAHAEARSDIFLALETTLNELGDSDLSTALSDFSSALNNLANEPDDLTLRSLVVQQGEELARDVTDLRLRIDELRSQQSLNLDNLVQEANELIDEIDRLNPQIARLEASGLLQSDAGALRTQRYQALERLSEIVPVRFQERSDGGVDVFSGSNWLVLGGSTQHLETFKTADRGISITSVQYATTQQVLSEGAGEIRGIIDGRDEILGSFVDDLDTLTTNLIGAFNEVYTSGEGLAGHTSLTGQTEVADPTLALNAAGLSFTPRHGSFEVKLVNLGTGAIETTEITVDLDGIGGANTTLNDLQAALDGIINLSATVDPLGRLQLSTTDGYEVRFANDSSGTLASLGINTFFTGTDSGDFGINANVKADPNLLATGRGGGPGDNKNIVALQTFLEDDQIDLGGQSLRGFYELTVAEVAQQSAAASSLRSGSDAFVASLQSQKQQFSGVSLDQETIKMLEFQRAYQSAARLISTIDELYDVLLNV</sequence>
<dbReference type="RefSeq" id="WP_145364678.1">
    <property type="nucleotide sequence ID" value="NZ_CP036268.1"/>
</dbReference>
<dbReference type="AlphaFoldDB" id="A0A517R3W7"/>
<accession>A0A517R3W7</accession>
<dbReference type="GO" id="GO:0005576">
    <property type="term" value="C:extracellular region"/>
    <property type="evidence" value="ECO:0007669"/>
    <property type="project" value="UniProtKB-SubCell"/>
</dbReference>
<dbReference type="InterPro" id="IPR002371">
    <property type="entry name" value="FlgK"/>
</dbReference>
<dbReference type="NCBIfam" id="TIGR02492">
    <property type="entry name" value="flgK_ends"/>
    <property type="match status" value="1"/>
</dbReference>
<evidence type="ECO:0000256" key="5">
    <source>
        <dbReference type="ARBA" id="ARBA00022525"/>
    </source>
</evidence>
<feature type="coiled-coil region" evidence="8">
    <location>
        <begin position="140"/>
        <end position="185"/>
    </location>
</feature>
<comment type="similarity">
    <text evidence="3 7">Belongs to the flagella basal body rod proteins family.</text>
</comment>
<evidence type="ECO:0000256" key="8">
    <source>
        <dbReference type="SAM" id="Coils"/>
    </source>
</evidence>
<keyword evidence="11" id="KW-0282">Flagellum</keyword>
<evidence type="ECO:0000256" key="4">
    <source>
        <dbReference type="ARBA" id="ARBA00016244"/>
    </source>
</evidence>
<keyword evidence="11" id="KW-0966">Cell projection</keyword>
<dbReference type="PANTHER" id="PTHR30033">
    <property type="entry name" value="FLAGELLAR HOOK-ASSOCIATED PROTEIN 1"/>
    <property type="match status" value="1"/>
</dbReference>
<feature type="domain" description="Flagellar basal-body/hook protein C-terminal" evidence="9">
    <location>
        <begin position="526"/>
        <end position="564"/>
    </location>
</feature>
<evidence type="ECO:0000256" key="6">
    <source>
        <dbReference type="ARBA" id="ARBA00023143"/>
    </source>
</evidence>
<name>A0A517R3W7_9PLAN</name>
<dbReference type="SUPFAM" id="SSF64518">
    <property type="entry name" value="Phase 1 flagellin"/>
    <property type="match status" value="1"/>
</dbReference>
<dbReference type="Proteomes" id="UP000317318">
    <property type="component" value="Chromosome"/>
</dbReference>
<protein>
    <recommendedName>
        <fullName evidence="4 7">Flagellar hook-associated protein 1</fullName>
        <shortName evidence="7">HAP1</shortName>
    </recommendedName>
</protein>
<evidence type="ECO:0000256" key="1">
    <source>
        <dbReference type="ARBA" id="ARBA00004365"/>
    </source>
</evidence>
<evidence type="ECO:0000256" key="2">
    <source>
        <dbReference type="ARBA" id="ARBA00004613"/>
    </source>
</evidence>
<dbReference type="InterPro" id="IPR053927">
    <property type="entry name" value="FlgK_helical"/>
</dbReference>
<dbReference type="KEGG" id="svp:Pan189_29770"/>
<evidence type="ECO:0000256" key="3">
    <source>
        <dbReference type="ARBA" id="ARBA00009677"/>
    </source>
</evidence>
<reference evidence="11 12" key="1">
    <citation type="submission" date="2019-02" db="EMBL/GenBank/DDBJ databases">
        <title>Deep-cultivation of Planctomycetes and their phenomic and genomic characterization uncovers novel biology.</title>
        <authorList>
            <person name="Wiegand S."/>
            <person name="Jogler M."/>
            <person name="Boedeker C."/>
            <person name="Pinto D."/>
            <person name="Vollmers J."/>
            <person name="Rivas-Marin E."/>
            <person name="Kohn T."/>
            <person name="Peeters S.H."/>
            <person name="Heuer A."/>
            <person name="Rast P."/>
            <person name="Oberbeckmann S."/>
            <person name="Bunk B."/>
            <person name="Jeske O."/>
            <person name="Meyerdierks A."/>
            <person name="Storesund J.E."/>
            <person name="Kallscheuer N."/>
            <person name="Luecker S."/>
            <person name="Lage O.M."/>
            <person name="Pohl T."/>
            <person name="Merkel B.J."/>
            <person name="Hornburger P."/>
            <person name="Mueller R.-W."/>
            <person name="Bruemmer F."/>
            <person name="Labrenz M."/>
            <person name="Spormann A.M."/>
            <person name="Op den Camp H."/>
            <person name="Overmann J."/>
            <person name="Amann R."/>
            <person name="Jetten M.S.M."/>
            <person name="Mascher T."/>
            <person name="Medema M.H."/>
            <person name="Devos D.P."/>
            <person name="Kaster A.-K."/>
            <person name="Ovreas L."/>
            <person name="Rohde M."/>
            <person name="Galperin M.Y."/>
            <person name="Jogler C."/>
        </authorList>
    </citation>
    <scope>NUCLEOTIDE SEQUENCE [LARGE SCALE GENOMIC DNA]</scope>
    <source>
        <strain evidence="11 12">Pan189</strain>
    </source>
</reference>
<dbReference type="PANTHER" id="PTHR30033:SF1">
    <property type="entry name" value="FLAGELLAR HOOK-ASSOCIATED PROTEIN 1"/>
    <property type="match status" value="1"/>
</dbReference>
<dbReference type="InterPro" id="IPR010930">
    <property type="entry name" value="Flg_bb/hook_C_dom"/>
</dbReference>
<dbReference type="Pfam" id="PF22638">
    <property type="entry name" value="FlgK_D1"/>
    <property type="match status" value="1"/>
</dbReference>
<keyword evidence="11" id="KW-0969">Cilium</keyword>
<gene>
    <name evidence="7 11" type="primary">flgK</name>
    <name evidence="11" type="ORF">Pan189_29770</name>
</gene>
<keyword evidence="6 7" id="KW-0975">Bacterial flagellum</keyword>
<keyword evidence="5 7" id="KW-0964">Secreted</keyword>
<dbReference type="EMBL" id="CP036268">
    <property type="protein sequence ID" value="QDT38582.1"/>
    <property type="molecule type" value="Genomic_DNA"/>
</dbReference>
<evidence type="ECO:0000256" key="7">
    <source>
        <dbReference type="RuleBase" id="RU362065"/>
    </source>
</evidence>
<dbReference type="GO" id="GO:0044780">
    <property type="term" value="P:bacterial-type flagellum assembly"/>
    <property type="evidence" value="ECO:0007669"/>
    <property type="project" value="InterPro"/>
</dbReference>
<feature type="domain" description="Flagellar hook-associated protein FlgK helical" evidence="10">
    <location>
        <begin position="97"/>
        <end position="321"/>
    </location>
</feature>
<dbReference type="Pfam" id="PF06429">
    <property type="entry name" value="Flg_bbr_C"/>
    <property type="match status" value="1"/>
</dbReference>
<evidence type="ECO:0000313" key="11">
    <source>
        <dbReference type="EMBL" id="QDT38582.1"/>
    </source>
</evidence>
<evidence type="ECO:0000259" key="9">
    <source>
        <dbReference type="Pfam" id="PF06429"/>
    </source>
</evidence>
<dbReference type="PRINTS" id="PR01005">
    <property type="entry name" value="FLGHOOKAP1"/>
</dbReference>
<comment type="subcellular location">
    <subcellularLocation>
        <location evidence="1 7">Bacterial flagellum</location>
    </subcellularLocation>
    <subcellularLocation>
        <location evidence="2 7">Secreted</location>
    </subcellularLocation>
</comment>
<evidence type="ECO:0000313" key="12">
    <source>
        <dbReference type="Proteomes" id="UP000317318"/>
    </source>
</evidence>
<dbReference type="GO" id="GO:0005198">
    <property type="term" value="F:structural molecule activity"/>
    <property type="evidence" value="ECO:0007669"/>
    <property type="project" value="UniProtKB-UniRule"/>
</dbReference>
<keyword evidence="12" id="KW-1185">Reference proteome</keyword>
<dbReference type="GO" id="GO:0009424">
    <property type="term" value="C:bacterial-type flagellum hook"/>
    <property type="evidence" value="ECO:0007669"/>
    <property type="project" value="UniProtKB-UniRule"/>
</dbReference>
<dbReference type="OrthoDB" id="9802553at2"/>
<keyword evidence="8" id="KW-0175">Coiled coil</keyword>
<organism evidence="11 12">
    <name type="scientific">Stratiformator vulcanicus</name>
    <dbReference type="NCBI Taxonomy" id="2527980"/>
    <lineage>
        <taxon>Bacteria</taxon>
        <taxon>Pseudomonadati</taxon>
        <taxon>Planctomycetota</taxon>
        <taxon>Planctomycetia</taxon>
        <taxon>Planctomycetales</taxon>
        <taxon>Planctomycetaceae</taxon>
        <taxon>Stratiformator</taxon>
    </lineage>
</organism>
<proteinExistence type="inferred from homology"/>
<evidence type="ECO:0000259" key="10">
    <source>
        <dbReference type="Pfam" id="PF22638"/>
    </source>
</evidence>